<dbReference type="InterPro" id="IPR038883">
    <property type="entry name" value="AN11006-like"/>
</dbReference>
<dbReference type="OrthoDB" id="5413827at2759"/>
<dbReference type="Proteomes" id="UP000756132">
    <property type="component" value="Chromosome 2"/>
</dbReference>
<organism evidence="2 3">
    <name type="scientific">Passalora fulva</name>
    <name type="common">Tomato leaf mold</name>
    <name type="synonym">Cladosporium fulvum</name>
    <dbReference type="NCBI Taxonomy" id="5499"/>
    <lineage>
        <taxon>Eukaryota</taxon>
        <taxon>Fungi</taxon>
        <taxon>Dikarya</taxon>
        <taxon>Ascomycota</taxon>
        <taxon>Pezizomycotina</taxon>
        <taxon>Dothideomycetes</taxon>
        <taxon>Dothideomycetidae</taxon>
        <taxon>Mycosphaerellales</taxon>
        <taxon>Mycosphaerellaceae</taxon>
        <taxon>Fulvia</taxon>
    </lineage>
</organism>
<reference evidence="2" key="2">
    <citation type="journal article" date="2022" name="Microb. Genom.">
        <title>A chromosome-scale genome assembly of the tomato pathogen Cladosporium fulvum reveals a compartmentalized genome architecture and the presence of a dispensable chromosome.</title>
        <authorList>
            <person name="Zaccaron A.Z."/>
            <person name="Chen L.H."/>
            <person name="Samaras A."/>
            <person name="Stergiopoulos I."/>
        </authorList>
    </citation>
    <scope>NUCLEOTIDE SEQUENCE</scope>
    <source>
        <strain evidence="2">Race5_Kim</strain>
    </source>
</reference>
<dbReference type="KEGG" id="ffu:CLAFUR5_03298"/>
<evidence type="ECO:0000259" key="1">
    <source>
        <dbReference type="Pfam" id="PF20150"/>
    </source>
</evidence>
<evidence type="ECO:0000313" key="3">
    <source>
        <dbReference type="Proteomes" id="UP000756132"/>
    </source>
</evidence>
<evidence type="ECO:0000313" key="2">
    <source>
        <dbReference type="EMBL" id="UJO14422.1"/>
    </source>
</evidence>
<dbReference type="GeneID" id="71983176"/>
<dbReference type="PANTHER" id="PTHR42085">
    <property type="entry name" value="F-BOX DOMAIN-CONTAINING PROTEIN"/>
    <property type="match status" value="1"/>
</dbReference>
<reference evidence="2" key="1">
    <citation type="submission" date="2021-12" db="EMBL/GenBank/DDBJ databases">
        <authorList>
            <person name="Zaccaron A."/>
            <person name="Stergiopoulos I."/>
        </authorList>
    </citation>
    <scope>NUCLEOTIDE SEQUENCE</scope>
    <source>
        <strain evidence="2">Race5_Kim</strain>
    </source>
</reference>
<dbReference type="AlphaFoldDB" id="A0A9Q8LBK5"/>
<protein>
    <recommendedName>
        <fullName evidence="1">2EXR domain-containing protein</fullName>
    </recommendedName>
</protein>
<keyword evidence="3" id="KW-1185">Reference proteome</keyword>
<dbReference type="RefSeq" id="XP_047758788.1">
    <property type="nucleotide sequence ID" value="XM_047902446.1"/>
</dbReference>
<dbReference type="InterPro" id="IPR045518">
    <property type="entry name" value="2EXR"/>
</dbReference>
<sequence length="250" mass="28151">MDASPFNKLPAELRNNIYEFALTMPRDIELRCVDREEDQSSVLQLGTSDARDHLRLLSTCKQIRQEALPLFFFCNCIKIHTDLFCTFNQALNEAAMHKASKALKDLLVSLASGANHIRKVSLLPSDSLYPYDELDDFVVSYLPKVLKGFNPLFPNDRTMLGIETNMDWTGAFQDDAALFRTSLIIGNNDEARKALDQALQDPGKIIKESLTKDPLLSGISNEEIHGDLRRAREMIGKLLDALEKESAVSY</sequence>
<accession>A0A9Q8LBK5</accession>
<gene>
    <name evidence="2" type="ORF">CLAFUR5_03298</name>
</gene>
<name>A0A9Q8LBK5_PASFU</name>
<dbReference type="Pfam" id="PF20150">
    <property type="entry name" value="2EXR"/>
    <property type="match status" value="1"/>
</dbReference>
<dbReference type="EMBL" id="CP090164">
    <property type="protein sequence ID" value="UJO14422.1"/>
    <property type="molecule type" value="Genomic_DNA"/>
</dbReference>
<feature type="domain" description="2EXR" evidence="1">
    <location>
        <begin position="5"/>
        <end position="75"/>
    </location>
</feature>
<dbReference type="PANTHER" id="PTHR42085:SF2">
    <property type="entry name" value="F-BOX DOMAIN-CONTAINING PROTEIN"/>
    <property type="match status" value="1"/>
</dbReference>
<proteinExistence type="predicted"/>